<feature type="region of interest" description="Disordered" evidence="1">
    <location>
        <begin position="487"/>
        <end position="531"/>
    </location>
</feature>
<feature type="compositionally biased region" description="Basic and acidic residues" evidence="1">
    <location>
        <begin position="664"/>
        <end position="673"/>
    </location>
</feature>
<dbReference type="InterPro" id="IPR056009">
    <property type="entry name" value="DUF7587"/>
</dbReference>
<name>A0AAN6DX56_9EURO</name>
<evidence type="ECO:0000259" key="2">
    <source>
        <dbReference type="Pfam" id="PF24494"/>
    </source>
</evidence>
<dbReference type="AlphaFoldDB" id="A0AAN6DX56"/>
<feature type="domain" description="DUF7587" evidence="2">
    <location>
        <begin position="254"/>
        <end position="412"/>
    </location>
</feature>
<sequence length="821" mass="91029">MSMEDQPLRDILNQQVPKHVWTAADRELLAVAQKLYDMSNKQLTKVFNHLHWDQLLEEGFAEGLKVTAISSQIADLKRTVRGNEFRAILSMAPTAVYQKHGGLASVIEKAARDLGILLQCYAGRNGYSDASPVKRPLTARSDDWADVTDEEEDSPPARKRRSIQTPSPADSTPLHVRQPTGTTTPASNATPITTSSVSLSFIDSCSPGSYRLDSNPDENEYQNLDRHHFAATSDKIPPLLRIRYDDKGRYVPTRPRLLFRAYNPQHKLIARRFLGQEKILDAPPPLWTSDEFCCMARSHLCEDKTFPSPFLSWTENPKRALDLIVESDGSETSLSLAVVDYNVLERDLIRRFGEGAGPWLVKTICDTFGLSDLNRIHDNKSKTHESRKGYTGTGEFLTWCSVQCDLLVGTLDTAAAMKLYKTMEDMKRISYKAGLVLGECLQDTDMNDIYREVVSYKLTRAFKKLDCLKGSPRYKSFIQGVYGEDYGDPADNSSSDDDQQILEDSPCDKSDGIFGGRLDKPRDQLRTGPDNWTSLGETEVQCLVDAQLSETGALFGVAGEGGDFMGEAEAGSTIGVAEATTQPVSTTNDGAADIVKVELSQFESTTKVLDIPEWQPTKTLRGDRDAGKKTLGQRSSAKFNAFKVLEAQQATILAGDERTALSLDLHADTRRNEGQPTTNVPSRRRSSVYIDLTDDNDPSSHQPRKKHANTGLVDYNATIESTTLHPVVSPASTPQANKPQDTNRPSAVKTTNGVTNDTLHDIIEDEDEDDEVQLISTATVRQRRTVRTRTRTVLTYRSRSLSEAAGHTTVNTRSVKDTCLH</sequence>
<feature type="region of interest" description="Disordered" evidence="1">
    <location>
        <begin position="131"/>
        <end position="192"/>
    </location>
</feature>
<feature type="compositionally biased region" description="Acidic residues" evidence="1">
    <location>
        <begin position="144"/>
        <end position="154"/>
    </location>
</feature>
<dbReference type="Pfam" id="PF24494">
    <property type="entry name" value="DUF7587"/>
    <property type="match status" value="1"/>
</dbReference>
<feature type="region of interest" description="Disordered" evidence="1">
    <location>
        <begin position="726"/>
        <end position="753"/>
    </location>
</feature>
<evidence type="ECO:0000313" key="4">
    <source>
        <dbReference type="Proteomes" id="UP001203852"/>
    </source>
</evidence>
<feature type="region of interest" description="Disordered" evidence="1">
    <location>
        <begin position="664"/>
        <end position="711"/>
    </location>
</feature>
<feature type="compositionally biased region" description="Polar residues" evidence="1">
    <location>
        <begin position="179"/>
        <end position="192"/>
    </location>
</feature>
<protein>
    <recommendedName>
        <fullName evidence="2">DUF7587 domain-containing protein</fullName>
    </recommendedName>
</protein>
<evidence type="ECO:0000313" key="3">
    <source>
        <dbReference type="EMBL" id="KAI1614264.1"/>
    </source>
</evidence>
<comment type="caution">
    <text evidence="3">The sequence shown here is derived from an EMBL/GenBank/DDBJ whole genome shotgun (WGS) entry which is preliminary data.</text>
</comment>
<keyword evidence="4" id="KW-1185">Reference proteome</keyword>
<reference evidence="3" key="1">
    <citation type="journal article" date="2022" name="bioRxiv">
        <title>Deciphering the potential niche of two novel black yeast fungi from a biological soil crust based on their genomes, phenotypes, and melanin regulation.</title>
        <authorList>
            <consortium name="DOE Joint Genome Institute"/>
            <person name="Carr E.C."/>
            <person name="Barton Q."/>
            <person name="Grambo S."/>
            <person name="Sullivan M."/>
            <person name="Renfro C.M."/>
            <person name="Kuo A."/>
            <person name="Pangilinan J."/>
            <person name="Lipzen A."/>
            <person name="Keymanesh K."/>
            <person name="Savage E."/>
            <person name="Barry K."/>
            <person name="Grigoriev I.V."/>
            <person name="Riekhof W.R."/>
            <person name="Harris S.S."/>
        </authorList>
    </citation>
    <scope>NUCLEOTIDE SEQUENCE</scope>
    <source>
        <strain evidence="3">JF 03-4F</strain>
    </source>
</reference>
<accession>A0AAN6DX56</accession>
<dbReference type="Proteomes" id="UP001203852">
    <property type="component" value="Unassembled WGS sequence"/>
</dbReference>
<dbReference type="EMBL" id="MU404353">
    <property type="protein sequence ID" value="KAI1614264.1"/>
    <property type="molecule type" value="Genomic_DNA"/>
</dbReference>
<evidence type="ECO:0000256" key="1">
    <source>
        <dbReference type="SAM" id="MobiDB-lite"/>
    </source>
</evidence>
<organism evidence="3 4">
    <name type="scientific">Exophiala viscosa</name>
    <dbReference type="NCBI Taxonomy" id="2486360"/>
    <lineage>
        <taxon>Eukaryota</taxon>
        <taxon>Fungi</taxon>
        <taxon>Dikarya</taxon>
        <taxon>Ascomycota</taxon>
        <taxon>Pezizomycotina</taxon>
        <taxon>Eurotiomycetes</taxon>
        <taxon>Chaetothyriomycetidae</taxon>
        <taxon>Chaetothyriales</taxon>
        <taxon>Herpotrichiellaceae</taxon>
        <taxon>Exophiala</taxon>
    </lineage>
</organism>
<feature type="compositionally biased region" description="Basic and acidic residues" evidence="1">
    <location>
        <begin position="506"/>
        <end position="525"/>
    </location>
</feature>
<gene>
    <name evidence="3" type="ORF">EDD36DRAFT_221238</name>
</gene>
<proteinExistence type="predicted"/>